<proteinExistence type="predicted"/>
<dbReference type="PANTHER" id="PTHR22893">
    <property type="entry name" value="NADH OXIDOREDUCTASE-RELATED"/>
    <property type="match status" value="1"/>
</dbReference>
<dbReference type="OrthoDB" id="3169239at2"/>
<dbReference type="PANTHER" id="PTHR22893:SF55">
    <property type="entry name" value="OXIDOREDUCTASE-RELATED"/>
    <property type="match status" value="1"/>
</dbReference>
<dbReference type="InterPro" id="IPR013785">
    <property type="entry name" value="Aldolase_TIM"/>
</dbReference>
<reference evidence="2 3" key="1">
    <citation type="journal article" date="2011" name="J. Bacteriol.">
        <title>Draft Genome Sequence of Gordonia neofelifaecis NRRL B-59395, a Cholesterol-Degrading Actinomycete.</title>
        <authorList>
            <person name="Ge F."/>
            <person name="Li W."/>
            <person name="Chen G."/>
            <person name="Liu Y."/>
            <person name="Zhang G."/>
            <person name="Yong B."/>
            <person name="Wang Q."/>
            <person name="Wang N."/>
            <person name="Huang Z."/>
            <person name="Li W."/>
            <person name="Wang J."/>
            <person name="Wu C."/>
            <person name="Xie Q."/>
            <person name="Liu G."/>
        </authorList>
    </citation>
    <scope>NUCLEOTIDE SEQUENCE [LARGE SCALE GENOMIC DNA]</scope>
    <source>
        <strain evidence="2 3">NRRL B-59395</strain>
    </source>
</reference>
<dbReference type="Pfam" id="PF00724">
    <property type="entry name" value="Oxidored_FMN"/>
    <property type="match status" value="1"/>
</dbReference>
<name>F1YKM0_9ACTN</name>
<dbReference type="Gene3D" id="3.20.20.70">
    <property type="entry name" value="Aldolase class I"/>
    <property type="match status" value="1"/>
</dbReference>
<organism evidence="2 3">
    <name type="scientific">Gordonia neofelifaecis NRRL B-59395</name>
    <dbReference type="NCBI Taxonomy" id="644548"/>
    <lineage>
        <taxon>Bacteria</taxon>
        <taxon>Bacillati</taxon>
        <taxon>Actinomycetota</taxon>
        <taxon>Actinomycetes</taxon>
        <taxon>Mycobacteriales</taxon>
        <taxon>Gordoniaceae</taxon>
        <taxon>Gordonia</taxon>
    </lineage>
</organism>
<dbReference type="Proteomes" id="UP000035065">
    <property type="component" value="Unassembled WGS sequence"/>
</dbReference>
<accession>F1YKM0</accession>
<protein>
    <submittedName>
        <fullName evidence="2">NADH:flavin oxidoreductase/NADH oxidase</fullName>
    </submittedName>
</protein>
<keyword evidence="3" id="KW-1185">Reference proteome</keyword>
<evidence type="ECO:0000259" key="1">
    <source>
        <dbReference type="Pfam" id="PF00724"/>
    </source>
</evidence>
<dbReference type="InterPro" id="IPR001155">
    <property type="entry name" value="OxRdtase_FMN_N"/>
</dbReference>
<gene>
    <name evidence="2" type="ORF">SCNU_12267</name>
</gene>
<dbReference type="EMBL" id="AEUD01000010">
    <property type="protein sequence ID" value="EGD54664.1"/>
    <property type="molecule type" value="Genomic_DNA"/>
</dbReference>
<dbReference type="AlphaFoldDB" id="F1YKM0"/>
<dbReference type="GO" id="GO:0010181">
    <property type="term" value="F:FMN binding"/>
    <property type="evidence" value="ECO:0007669"/>
    <property type="project" value="InterPro"/>
</dbReference>
<evidence type="ECO:0000313" key="3">
    <source>
        <dbReference type="Proteomes" id="UP000035065"/>
    </source>
</evidence>
<dbReference type="InterPro" id="IPR045247">
    <property type="entry name" value="Oye-like"/>
</dbReference>
<dbReference type="GO" id="GO:0005829">
    <property type="term" value="C:cytosol"/>
    <property type="evidence" value="ECO:0007669"/>
    <property type="project" value="TreeGrafter"/>
</dbReference>
<feature type="domain" description="NADH:flavin oxidoreductase/NADH oxidase N-terminal" evidence="1">
    <location>
        <begin position="4"/>
        <end position="369"/>
    </location>
</feature>
<dbReference type="GO" id="GO:0016491">
    <property type="term" value="F:oxidoreductase activity"/>
    <property type="evidence" value="ECO:0007669"/>
    <property type="project" value="InterPro"/>
</dbReference>
<evidence type="ECO:0000313" key="2">
    <source>
        <dbReference type="EMBL" id="EGD54664.1"/>
    </source>
</evidence>
<dbReference type="eggNOG" id="COG1902">
    <property type="taxonomic scope" value="Bacteria"/>
</dbReference>
<sequence length="384" mass="41083">MTTLLSPFTVRGLTVANRIVMSPMTRQRSPLGVPGADVAEYYRKRAEGGTGLIVTEGIAIDHSSSVDSPDVPRLFGDDALAGWKAVVDGVHAEGGRIVPQLWHVGPLWGAMTEVDPDVTPMRPSGLWGTPGTTAYPQEYIERSLPAVRAMTDEDIDEVIAAYATAARNAAEAGFDGIALHGGHGYLLDAFMWSDTNRRTDRWGGDAAGRAAFPAAVVRAIRAEIGHDLPIFYRFSQHKQQDYKARIAETPDELGVLLGALADAGVDVFDASIRYFNTPAFEGSDLTLAGWAKKLTGKAAMAVGSIGMPKGAASAAMTAHGNNTTDTSVANDHTIDDAADRVESGEFDLVAIGRLHLSNPDLVARIRDGLDPVEFDRDRHEANLH</sequence>
<dbReference type="SUPFAM" id="SSF51395">
    <property type="entry name" value="FMN-linked oxidoreductases"/>
    <property type="match status" value="1"/>
</dbReference>
<dbReference type="STRING" id="644548.SCNU_12267"/>
<comment type="caution">
    <text evidence="2">The sequence shown here is derived from an EMBL/GenBank/DDBJ whole genome shotgun (WGS) entry which is preliminary data.</text>
</comment>